<feature type="domain" description="Zn(2)-C6 fungal-type" evidence="7">
    <location>
        <begin position="85"/>
        <end position="117"/>
    </location>
</feature>
<protein>
    <submittedName>
        <fullName evidence="8">Fungal specific transcription factor domain-containing protein</fullName>
    </submittedName>
</protein>
<dbReference type="InterPro" id="IPR007219">
    <property type="entry name" value="XnlR_reg_dom"/>
</dbReference>
<dbReference type="CDD" id="cd00067">
    <property type="entry name" value="GAL4"/>
    <property type="match status" value="2"/>
</dbReference>
<evidence type="ECO:0000256" key="5">
    <source>
        <dbReference type="ARBA" id="ARBA00023242"/>
    </source>
</evidence>
<keyword evidence="2" id="KW-0805">Transcription regulation</keyword>
<evidence type="ECO:0000256" key="2">
    <source>
        <dbReference type="ARBA" id="ARBA00023015"/>
    </source>
</evidence>
<reference evidence="8" key="1">
    <citation type="submission" date="2021-01" db="EMBL/GenBank/DDBJ databases">
        <title>Chromosome-level genome assembly of a human fungal pathogen reveals clustering of transcriptionally co-regulated genes.</title>
        <authorList>
            <person name="Voorhies M."/>
            <person name="Cohen S."/>
            <person name="Shea T.P."/>
            <person name="Petrus S."/>
            <person name="Munoz J.F."/>
            <person name="Poplawski S."/>
            <person name="Goldman W.E."/>
            <person name="Michael T."/>
            <person name="Cuomo C.A."/>
            <person name="Sil A."/>
            <person name="Beyhan S."/>
        </authorList>
    </citation>
    <scope>NUCLEOTIDE SEQUENCE</scope>
    <source>
        <strain evidence="8">H88</strain>
    </source>
</reference>
<dbReference type="InterPro" id="IPR050987">
    <property type="entry name" value="AtrR-like"/>
</dbReference>
<dbReference type="CDD" id="cd12148">
    <property type="entry name" value="fungal_TF_MHR"/>
    <property type="match status" value="1"/>
</dbReference>
<feature type="compositionally biased region" description="Polar residues" evidence="6">
    <location>
        <begin position="159"/>
        <end position="174"/>
    </location>
</feature>
<dbReference type="PROSITE" id="PS00463">
    <property type="entry name" value="ZN2_CY6_FUNGAL_1"/>
    <property type="match status" value="1"/>
</dbReference>
<keyword evidence="5" id="KW-0539">Nucleus</keyword>
<gene>
    <name evidence="8" type="ORF">I7I53_09960</name>
</gene>
<feature type="domain" description="Zn(2)-C6 fungal-type" evidence="7">
    <location>
        <begin position="31"/>
        <end position="61"/>
    </location>
</feature>
<keyword evidence="4" id="KW-0804">Transcription</keyword>
<evidence type="ECO:0000256" key="3">
    <source>
        <dbReference type="ARBA" id="ARBA00023125"/>
    </source>
</evidence>
<dbReference type="InterPro" id="IPR001138">
    <property type="entry name" value="Zn2Cys6_DnaBD"/>
</dbReference>
<evidence type="ECO:0000313" key="8">
    <source>
        <dbReference type="EMBL" id="QSS49566.1"/>
    </source>
</evidence>
<dbReference type="PANTHER" id="PTHR46910">
    <property type="entry name" value="TRANSCRIPTION FACTOR PDR1"/>
    <property type="match status" value="1"/>
</dbReference>
<evidence type="ECO:0000313" key="9">
    <source>
        <dbReference type="Proteomes" id="UP000663419"/>
    </source>
</evidence>
<dbReference type="InterPro" id="IPR036864">
    <property type="entry name" value="Zn2-C6_fun-type_DNA-bd_sf"/>
</dbReference>
<dbReference type="Pfam" id="PF00172">
    <property type="entry name" value="Zn_clus"/>
    <property type="match status" value="2"/>
</dbReference>
<dbReference type="PROSITE" id="PS50048">
    <property type="entry name" value="ZN2_CY6_FUNGAL_2"/>
    <property type="match status" value="2"/>
</dbReference>
<sequence length="850" mass="95401">MTKGEKESTVLTMESAALGDSSQAKPLRALRCSNCQLKHIRCDGAQPVCSTCLQKDRICQYPQSSPAAAKPNVHQLVIKKRAFSACLVCRAAKRRCSGEAPACGPCRKRGLEAKCEYDSAPPLRRKRLEPHRSSLPESPSDERPSKQPRTSLPRVLKETNGNLDISVPSSQNSQAHRRRASPSFQLVGAISETPPESDKSHEGDDEGSVIQDDEKLGGPSDVQLSTHRDQNFPFRIRTLSNYERKRHSHNIRPHTPEDPDNALEAQQSSDLDVSEEEADDKEESPEHSEGDNETNDANFFLSRVRQAVFQRTGVSKPGSTVQSDRELKRLDKITNRKGKSSILSADSRDLRLPHRTVSNKLVSTYLMREFVNLPLFQRDTFTNRYEKLWGNVKLWDSGTEVLDEDCLFIGFLFGVFALATLLLNPGDLKDAGQYFARAQNLVFLNGIEKGGILHIQVYLVLAQYLVADNNLPVAWRFVGLAIRAGQSLHLHLVSGSHHLTLRDNQELARRVWHCSLMLERIIAMKMGITTLTKHSFETPLPIPGDRDYIDRLLFNNSADRNATVDRPSIIEFFNNSTRLYNRYNDITLIQEELRSTSNSGARKKIDAFDPQLLISVDQSLANWQAGLPPFLHPDTNVNSLNYLLAKRQHNILRIRYLHMRLLLWRPLLAIVAATSPDIDARSRMQKPTSQPSRRGLAIDKIEIPLTHIIAHESAVKCILAAAEIINIIDEVESRGTDVINGYDTLSIPAVWETTGYVFACAQVFIAARRCPKGVIDDLGGMQVISEGAWTSIELMRKYAIIWPRAKACLTTLEKLDSLFSPGRDEYTDGPRDNAMNDLSWLECLPIDLQG</sequence>
<feature type="compositionally biased region" description="Basic and acidic residues" evidence="6">
    <location>
        <begin position="130"/>
        <end position="145"/>
    </location>
</feature>
<dbReference type="PANTHER" id="PTHR46910:SF1">
    <property type="entry name" value="MISCELLANEOUS ZN(II)2CYS6 TRANSCRIPTION FACTOR (EUROFUNG)-RELATED"/>
    <property type="match status" value="1"/>
</dbReference>
<feature type="region of interest" description="Disordered" evidence="6">
    <location>
        <begin position="122"/>
        <end position="295"/>
    </location>
</feature>
<keyword evidence="3" id="KW-0238">DNA-binding</keyword>
<evidence type="ECO:0000259" key="7">
    <source>
        <dbReference type="PROSITE" id="PS50048"/>
    </source>
</evidence>
<feature type="compositionally biased region" description="Acidic residues" evidence="6">
    <location>
        <begin position="272"/>
        <end position="283"/>
    </location>
</feature>
<dbReference type="GO" id="GO:0000981">
    <property type="term" value="F:DNA-binding transcription factor activity, RNA polymerase II-specific"/>
    <property type="evidence" value="ECO:0007669"/>
    <property type="project" value="InterPro"/>
</dbReference>
<dbReference type="EMBL" id="CP069102">
    <property type="protein sequence ID" value="QSS49566.1"/>
    <property type="molecule type" value="Genomic_DNA"/>
</dbReference>
<dbReference type="Pfam" id="PF04082">
    <property type="entry name" value="Fungal_trans"/>
    <property type="match status" value="1"/>
</dbReference>
<organism evidence="8 9">
    <name type="scientific">Ajellomyces capsulatus (strain H88)</name>
    <name type="common">Darling's disease fungus</name>
    <name type="synonym">Histoplasma capsulatum</name>
    <dbReference type="NCBI Taxonomy" id="544711"/>
    <lineage>
        <taxon>Eukaryota</taxon>
        <taxon>Fungi</taxon>
        <taxon>Dikarya</taxon>
        <taxon>Ascomycota</taxon>
        <taxon>Pezizomycotina</taxon>
        <taxon>Eurotiomycetes</taxon>
        <taxon>Eurotiomycetidae</taxon>
        <taxon>Onygenales</taxon>
        <taxon>Ajellomycetaceae</taxon>
        <taxon>Histoplasma</taxon>
    </lineage>
</organism>
<name>A0A8A1L6J4_AJEC8</name>
<dbReference type="GO" id="GO:0008270">
    <property type="term" value="F:zinc ion binding"/>
    <property type="evidence" value="ECO:0007669"/>
    <property type="project" value="InterPro"/>
</dbReference>
<dbReference type="GO" id="GO:0006351">
    <property type="term" value="P:DNA-templated transcription"/>
    <property type="evidence" value="ECO:0007669"/>
    <property type="project" value="InterPro"/>
</dbReference>
<accession>A0A8A1L6J4</accession>
<evidence type="ECO:0000256" key="6">
    <source>
        <dbReference type="SAM" id="MobiDB-lite"/>
    </source>
</evidence>
<dbReference type="AlphaFoldDB" id="A0A8A1L6J4"/>
<dbReference type="SMART" id="SM00066">
    <property type="entry name" value="GAL4"/>
    <property type="match status" value="2"/>
</dbReference>
<evidence type="ECO:0000256" key="1">
    <source>
        <dbReference type="ARBA" id="ARBA00022723"/>
    </source>
</evidence>
<dbReference type="Proteomes" id="UP000663419">
    <property type="component" value="Chromosome 1"/>
</dbReference>
<dbReference type="SMART" id="SM00906">
    <property type="entry name" value="Fungal_trans"/>
    <property type="match status" value="1"/>
</dbReference>
<dbReference type="Gene3D" id="4.10.240.10">
    <property type="entry name" value="Zn(2)-C6 fungal-type DNA-binding domain"/>
    <property type="match status" value="2"/>
</dbReference>
<evidence type="ECO:0000256" key="4">
    <source>
        <dbReference type="ARBA" id="ARBA00023163"/>
    </source>
</evidence>
<dbReference type="GO" id="GO:0003677">
    <property type="term" value="F:DNA binding"/>
    <property type="evidence" value="ECO:0007669"/>
    <property type="project" value="UniProtKB-KW"/>
</dbReference>
<proteinExistence type="predicted"/>
<dbReference type="SUPFAM" id="SSF57701">
    <property type="entry name" value="Zn2/Cys6 DNA-binding domain"/>
    <property type="match status" value="2"/>
</dbReference>
<dbReference type="VEuPathDB" id="FungiDB:I7I53_09960"/>
<keyword evidence="1" id="KW-0479">Metal-binding</keyword>